<evidence type="ECO:0000256" key="3">
    <source>
        <dbReference type="ARBA" id="ARBA00022679"/>
    </source>
</evidence>
<protein>
    <recommendedName>
        <fullName evidence="1">non-specific serine/threonine protein kinase</fullName>
        <ecNumber evidence="1">2.7.11.1</ecNumber>
    </recommendedName>
</protein>
<evidence type="ECO:0000256" key="7">
    <source>
        <dbReference type="ARBA" id="ARBA00047899"/>
    </source>
</evidence>
<sequence>MRALRQALRRFTAGFSPSSTPDPHTLHARGINEENPARYCLGGYHPVRIGDEFNGGAYRVISKLGYGLYSTVWLARNLRTNQHVALKVLTADSFGGIKDTFELEVLKQITTRHIESHHVLGLLDEFRLAGPNGQHVCLVVKAMGPDLSKYRKLFPRKRIPVAIAKKISKQLLDALVFLHETCQVIHTDIKPQNILLETTEINEMFAHAPSELFMPQSPPLPPPHDYYMQSEQVSSGEEDLTMPHDVSVRLADFGTLKLRFFAASFFDKHLTEWIQPPMLRAPEVILGAQWDHKADIWNLGLIIWELVQGQLVFDGQATATADYSSEAHLSQMVAILGPLPKSLLGRSRHGQIVGGTVFTPRTLGQINKKNNIPGADAEFEDFISSMVRLEAQERPDARDLLKSRWLADAQ</sequence>
<dbReference type="GO" id="GO:0005524">
    <property type="term" value="F:ATP binding"/>
    <property type="evidence" value="ECO:0007669"/>
    <property type="project" value="UniProtKB-UniRule"/>
</dbReference>
<comment type="similarity">
    <text evidence="10">Belongs to the protein kinase superfamily.</text>
</comment>
<evidence type="ECO:0000256" key="9">
    <source>
        <dbReference type="PROSITE-ProRule" id="PRU10141"/>
    </source>
</evidence>
<dbReference type="PANTHER" id="PTHR47634">
    <property type="entry name" value="PROTEIN KINASE DOMAIN-CONTAINING PROTEIN-RELATED"/>
    <property type="match status" value="1"/>
</dbReference>
<keyword evidence="4 9" id="KW-0547">Nucleotide-binding</keyword>
<proteinExistence type="inferred from homology"/>
<dbReference type="GO" id="GO:0000245">
    <property type="term" value="P:spliceosomal complex assembly"/>
    <property type="evidence" value="ECO:0007669"/>
    <property type="project" value="TreeGrafter"/>
</dbReference>
<evidence type="ECO:0000256" key="8">
    <source>
        <dbReference type="ARBA" id="ARBA00048679"/>
    </source>
</evidence>
<dbReference type="GO" id="GO:0004674">
    <property type="term" value="F:protein serine/threonine kinase activity"/>
    <property type="evidence" value="ECO:0007669"/>
    <property type="project" value="UniProtKB-KW"/>
</dbReference>
<reference evidence="12" key="1">
    <citation type="submission" date="2022-07" db="EMBL/GenBank/DDBJ databases">
        <title>Genome Sequence of Xylaria arbuscula.</title>
        <authorList>
            <person name="Buettner E."/>
        </authorList>
    </citation>
    <scope>NUCLEOTIDE SEQUENCE</scope>
    <source>
        <strain evidence="12">VT107</strain>
    </source>
</reference>
<dbReference type="Proteomes" id="UP001148614">
    <property type="component" value="Unassembled WGS sequence"/>
</dbReference>
<keyword evidence="3" id="KW-0808">Transferase</keyword>
<keyword evidence="2 10" id="KW-0723">Serine/threonine-protein kinase</keyword>
<dbReference type="InterPro" id="IPR000719">
    <property type="entry name" value="Prot_kinase_dom"/>
</dbReference>
<evidence type="ECO:0000256" key="2">
    <source>
        <dbReference type="ARBA" id="ARBA00022527"/>
    </source>
</evidence>
<dbReference type="Pfam" id="PF00069">
    <property type="entry name" value="Pkinase"/>
    <property type="match status" value="1"/>
</dbReference>
<comment type="caution">
    <text evidence="12">The sequence shown here is derived from an EMBL/GenBank/DDBJ whole genome shotgun (WGS) entry which is preliminary data.</text>
</comment>
<evidence type="ECO:0000256" key="4">
    <source>
        <dbReference type="ARBA" id="ARBA00022741"/>
    </source>
</evidence>
<dbReference type="PROSITE" id="PS50011">
    <property type="entry name" value="PROTEIN_KINASE_DOM"/>
    <property type="match status" value="1"/>
</dbReference>
<dbReference type="EC" id="2.7.11.1" evidence="1"/>
<name>A0A9W8NKQ9_9PEZI</name>
<keyword evidence="6 9" id="KW-0067">ATP-binding</keyword>
<dbReference type="Gene3D" id="3.30.200.20">
    <property type="entry name" value="Phosphorylase Kinase, domain 1"/>
    <property type="match status" value="1"/>
</dbReference>
<evidence type="ECO:0000256" key="5">
    <source>
        <dbReference type="ARBA" id="ARBA00022777"/>
    </source>
</evidence>
<dbReference type="InterPro" id="IPR008271">
    <property type="entry name" value="Ser/Thr_kinase_AS"/>
</dbReference>
<dbReference type="GO" id="GO:0050684">
    <property type="term" value="P:regulation of mRNA processing"/>
    <property type="evidence" value="ECO:0007669"/>
    <property type="project" value="TreeGrafter"/>
</dbReference>
<dbReference type="PROSITE" id="PS00108">
    <property type="entry name" value="PROTEIN_KINASE_ST"/>
    <property type="match status" value="1"/>
</dbReference>
<dbReference type="GO" id="GO:0005634">
    <property type="term" value="C:nucleus"/>
    <property type="evidence" value="ECO:0007669"/>
    <property type="project" value="TreeGrafter"/>
</dbReference>
<dbReference type="VEuPathDB" id="FungiDB:F4678DRAFT_419839"/>
<comment type="catalytic activity">
    <reaction evidence="7">
        <text>L-threonyl-[protein] + ATP = O-phospho-L-threonyl-[protein] + ADP + H(+)</text>
        <dbReference type="Rhea" id="RHEA:46608"/>
        <dbReference type="Rhea" id="RHEA-COMP:11060"/>
        <dbReference type="Rhea" id="RHEA-COMP:11605"/>
        <dbReference type="ChEBI" id="CHEBI:15378"/>
        <dbReference type="ChEBI" id="CHEBI:30013"/>
        <dbReference type="ChEBI" id="CHEBI:30616"/>
        <dbReference type="ChEBI" id="CHEBI:61977"/>
        <dbReference type="ChEBI" id="CHEBI:456216"/>
        <dbReference type="EC" id="2.7.11.1"/>
    </reaction>
</comment>
<dbReference type="InterPro" id="IPR011009">
    <property type="entry name" value="Kinase-like_dom_sf"/>
</dbReference>
<gene>
    <name evidence="12" type="ORF">NPX13_g1607</name>
</gene>
<dbReference type="InterPro" id="IPR051334">
    <property type="entry name" value="SRPK"/>
</dbReference>
<feature type="binding site" evidence="9">
    <location>
        <position position="87"/>
    </location>
    <ligand>
        <name>ATP</name>
        <dbReference type="ChEBI" id="CHEBI:30616"/>
    </ligand>
</feature>
<evidence type="ECO:0000313" key="12">
    <source>
        <dbReference type="EMBL" id="KAJ3578958.1"/>
    </source>
</evidence>
<dbReference type="GO" id="GO:0005737">
    <property type="term" value="C:cytoplasm"/>
    <property type="evidence" value="ECO:0007669"/>
    <property type="project" value="TreeGrafter"/>
</dbReference>
<dbReference type="SMART" id="SM00220">
    <property type="entry name" value="S_TKc"/>
    <property type="match status" value="1"/>
</dbReference>
<dbReference type="Gene3D" id="1.10.510.10">
    <property type="entry name" value="Transferase(Phosphotransferase) domain 1"/>
    <property type="match status" value="1"/>
</dbReference>
<organism evidence="12 13">
    <name type="scientific">Xylaria arbuscula</name>
    <dbReference type="NCBI Taxonomy" id="114810"/>
    <lineage>
        <taxon>Eukaryota</taxon>
        <taxon>Fungi</taxon>
        <taxon>Dikarya</taxon>
        <taxon>Ascomycota</taxon>
        <taxon>Pezizomycotina</taxon>
        <taxon>Sordariomycetes</taxon>
        <taxon>Xylariomycetidae</taxon>
        <taxon>Xylariales</taxon>
        <taxon>Xylariaceae</taxon>
        <taxon>Xylaria</taxon>
    </lineage>
</organism>
<dbReference type="PROSITE" id="PS00107">
    <property type="entry name" value="PROTEIN_KINASE_ATP"/>
    <property type="match status" value="1"/>
</dbReference>
<evidence type="ECO:0000256" key="1">
    <source>
        <dbReference type="ARBA" id="ARBA00012513"/>
    </source>
</evidence>
<dbReference type="SUPFAM" id="SSF56112">
    <property type="entry name" value="Protein kinase-like (PK-like)"/>
    <property type="match status" value="1"/>
</dbReference>
<evidence type="ECO:0000313" key="13">
    <source>
        <dbReference type="Proteomes" id="UP001148614"/>
    </source>
</evidence>
<dbReference type="EMBL" id="JANPWZ010000150">
    <property type="protein sequence ID" value="KAJ3578958.1"/>
    <property type="molecule type" value="Genomic_DNA"/>
</dbReference>
<comment type="catalytic activity">
    <reaction evidence="8">
        <text>L-seryl-[protein] + ATP = O-phospho-L-seryl-[protein] + ADP + H(+)</text>
        <dbReference type="Rhea" id="RHEA:17989"/>
        <dbReference type="Rhea" id="RHEA-COMP:9863"/>
        <dbReference type="Rhea" id="RHEA-COMP:11604"/>
        <dbReference type="ChEBI" id="CHEBI:15378"/>
        <dbReference type="ChEBI" id="CHEBI:29999"/>
        <dbReference type="ChEBI" id="CHEBI:30616"/>
        <dbReference type="ChEBI" id="CHEBI:83421"/>
        <dbReference type="ChEBI" id="CHEBI:456216"/>
        <dbReference type="EC" id="2.7.11.1"/>
    </reaction>
</comment>
<dbReference type="PANTHER" id="PTHR47634:SF9">
    <property type="entry name" value="PROTEIN KINASE DOMAIN-CONTAINING PROTEIN-RELATED"/>
    <property type="match status" value="1"/>
</dbReference>
<feature type="domain" description="Protein kinase" evidence="11">
    <location>
        <begin position="58"/>
        <end position="406"/>
    </location>
</feature>
<accession>A0A9W8NKQ9</accession>
<dbReference type="InterPro" id="IPR017441">
    <property type="entry name" value="Protein_kinase_ATP_BS"/>
</dbReference>
<keyword evidence="13" id="KW-1185">Reference proteome</keyword>
<keyword evidence="5" id="KW-0418">Kinase</keyword>
<evidence type="ECO:0000259" key="11">
    <source>
        <dbReference type="PROSITE" id="PS50011"/>
    </source>
</evidence>
<evidence type="ECO:0000256" key="6">
    <source>
        <dbReference type="ARBA" id="ARBA00022840"/>
    </source>
</evidence>
<dbReference type="AlphaFoldDB" id="A0A9W8NKQ9"/>
<evidence type="ECO:0000256" key="10">
    <source>
        <dbReference type="RuleBase" id="RU000304"/>
    </source>
</evidence>